<dbReference type="EMBL" id="JAQJAN010000020">
    <property type="protein sequence ID" value="KAJ5703955.1"/>
    <property type="molecule type" value="Genomic_DNA"/>
</dbReference>
<dbReference type="Proteomes" id="UP001215712">
    <property type="component" value="Unassembled WGS sequence"/>
</dbReference>
<organism evidence="1 2">
    <name type="scientific">Penicillium malachiteum</name>
    <dbReference type="NCBI Taxonomy" id="1324776"/>
    <lineage>
        <taxon>Eukaryota</taxon>
        <taxon>Fungi</taxon>
        <taxon>Dikarya</taxon>
        <taxon>Ascomycota</taxon>
        <taxon>Pezizomycotina</taxon>
        <taxon>Eurotiomycetes</taxon>
        <taxon>Eurotiomycetidae</taxon>
        <taxon>Eurotiales</taxon>
        <taxon>Aspergillaceae</taxon>
        <taxon>Penicillium</taxon>
    </lineage>
</organism>
<dbReference type="InterPro" id="IPR026893">
    <property type="entry name" value="Tyr/Ser_Pase_IphP-type"/>
</dbReference>
<evidence type="ECO:0008006" key="3">
    <source>
        <dbReference type="Google" id="ProtNLM"/>
    </source>
</evidence>
<dbReference type="PANTHER" id="PTHR31126:SF1">
    <property type="entry name" value="TYROSINE SPECIFIC PROTEIN PHOSPHATASES DOMAIN-CONTAINING PROTEIN"/>
    <property type="match status" value="1"/>
</dbReference>
<dbReference type="Pfam" id="PF13350">
    <property type="entry name" value="Y_phosphatase3"/>
    <property type="match status" value="1"/>
</dbReference>
<comment type="caution">
    <text evidence="1">The sequence shown here is derived from an EMBL/GenBank/DDBJ whole genome shotgun (WGS) entry which is preliminary data.</text>
</comment>
<keyword evidence="2" id="KW-1185">Reference proteome</keyword>
<sequence length="269" mass="29982">MDLENEGMVNFREFGGYHSTLRSNTSTRHGFLYRSGHLSNLTPAGWQMLRDLKISTVFRLTTEEEAKSLYPKDYELPKGIEGFEFVELPLQKDSFSREEILRRYTDQVAKGSVAVAEGYMDLLRGGAGVIAEIFLHIKAHPTGVFLIHCSMGKDRTGVIFALILSLAGVPREVIAAEYSLSESALKQYLPLISQLAQVTMPEGADKRHVDIMAEQVIKSSADFMLLTLQTIDDQFGGVTGYLKSQCGLSEEDICQVQNLLLERSVRSIP</sequence>
<dbReference type="InterPro" id="IPR016130">
    <property type="entry name" value="Tyr_Pase_AS"/>
</dbReference>
<dbReference type="Gene3D" id="3.90.190.10">
    <property type="entry name" value="Protein tyrosine phosphatase superfamily"/>
    <property type="match status" value="1"/>
</dbReference>
<name>A0AAD6MQY5_9EURO</name>
<evidence type="ECO:0000313" key="1">
    <source>
        <dbReference type="EMBL" id="KAJ5703955.1"/>
    </source>
</evidence>
<reference evidence="1" key="2">
    <citation type="submission" date="2023-01" db="EMBL/GenBank/DDBJ databases">
        <authorList>
            <person name="Petersen C."/>
        </authorList>
    </citation>
    <scope>NUCLEOTIDE SEQUENCE</scope>
    <source>
        <strain evidence="1">IBT 17514</strain>
    </source>
</reference>
<proteinExistence type="predicted"/>
<evidence type="ECO:0000313" key="2">
    <source>
        <dbReference type="Proteomes" id="UP001215712"/>
    </source>
</evidence>
<accession>A0AAD6MQY5</accession>
<dbReference type="SUPFAM" id="SSF52799">
    <property type="entry name" value="(Phosphotyrosine protein) phosphatases II"/>
    <property type="match status" value="1"/>
</dbReference>
<dbReference type="PANTHER" id="PTHR31126">
    <property type="entry name" value="TYROSINE-PROTEIN PHOSPHATASE"/>
    <property type="match status" value="1"/>
</dbReference>
<dbReference type="GO" id="GO:0004721">
    <property type="term" value="F:phosphoprotein phosphatase activity"/>
    <property type="evidence" value="ECO:0007669"/>
    <property type="project" value="InterPro"/>
</dbReference>
<dbReference type="InterPro" id="IPR029021">
    <property type="entry name" value="Prot-tyrosine_phosphatase-like"/>
</dbReference>
<protein>
    <recommendedName>
        <fullName evidence="3">Tyrosine specific protein phosphatases domain-containing protein</fullName>
    </recommendedName>
</protein>
<reference evidence="1" key="1">
    <citation type="journal article" date="2023" name="IMA Fungus">
        <title>Comparative genomic study of the Penicillium genus elucidates a diverse pangenome and 15 lateral gene transfer events.</title>
        <authorList>
            <person name="Petersen C."/>
            <person name="Sorensen T."/>
            <person name="Nielsen M.R."/>
            <person name="Sondergaard T.E."/>
            <person name="Sorensen J.L."/>
            <person name="Fitzpatrick D.A."/>
            <person name="Frisvad J.C."/>
            <person name="Nielsen K.L."/>
        </authorList>
    </citation>
    <scope>NUCLEOTIDE SEQUENCE</scope>
    <source>
        <strain evidence="1">IBT 17514</strain>
    </source>
</reference>
<dbReference type="PROSITE" id="PS00383">
    <property type="entry name" value="TYR_PHOSPHATASE_1"/>
    <property type="match status" value="1"/>
</dbReference>
<gene>
    <name evidence="1" type="ORF">N7493_011093</name>
</gene>
<dbReference type="AlphaFoldDB" id="A0AAD6MQY5"/>